<keyword evidence="2" id="KW-1185">Reference proteome</keyword>
<organism evidence="1 2">
    <name type="scientific">Actinoalloteichus caeruleus DSM 43889</name>
    <dbReference type="NCBI Taxonomy" id="1120930"/>
    <lineage>
        <taxon>Bacteria</taxon>
        <taxon>Bacillati</taxon>
        <taxon>Actinomycetota</taxon>
        <taxon>Actinomycetes</taxon>
        <taxon>Pseudonocardiales</taxon>
        <taxon>Pseudonocardiaceae</taxon>
        <taxon>Actinoalloteichus</taxon>
        <taxon>Actinoalloteichus cyanogriseus</taxon>
    </lineage>
</organism>
<name>A0ABT1JHG0_ACTCY</name>
<evidence type="ECO:0008006" key="3">
    <source>
        <dbReference type="Google" id="ProtNLM"/>
    </source>
</evidence>
<comment type="caution">
    <text evidence="1">The sequence shown here is derived from an EMBL/GenBank/DDBJ whole genome shotgun (WGS) entry which is preliminary data.</text>
</comment>
<sequence length="78" mass="8836">MRRLTTGSARATLERVVDPQGWYYCLKHRDVERGAGCRALDRLGPYPDAASAANALEIARRRTEEADEADRAWNEDED</sequence>
<gene>
    <name evidence="1" type="ORF">G443_002211</name>
</gene>
<reference evidence="1 2" key="2">
    <citation type="submission" date="2022-06" db="EMBL/GenBank/DDBJ databases">
        <title>Genomic Encyclopedia of Type Strains, Phase I: the one thousand microbial genomes (KMG-I) project.</title>
        <authorList>
            <person name="Kyrpides N."/>
        </authorList>
    </citation>
    <scope>NUCLEOTIDE SEQUENCE [LARGE SCALE GENOMIC DNA]</scope>
    <source>
        <strain evidence="1 2">DSM 43889</strain>
    </source>
</reference>
<evidence type="ECO:0000313" key="2">
    <source>
        <dbReference type="Proteomes" id="UP000791080"/>
    </source>
</evidence>
<accession>A0ABT1JHG0</accession>
<evidence type="ECO:0000313" key="1">
    <source>
        <dbReference type="EMBL" id="MCP2331941.1"/>
    </source>
</evidence>
<reference evidence="1 2" key="1">
    <citation type="submission" date="2013-07" db="EMBL/GenBank/DDBJ databases">
        <authorList>
            <consortium name="DOE Joint Genome Institute"/>
            <person name="Reeve W."/>
            <person name="Huntemann M."/>
            <person name="Han J."/>
            <person name="Chen A."/>
            <person name="Kyrpides N."/>
            <person name="Mavromatis K."/>
            <person name="Markowitz V."/>
            <person name="Palaniappan K."/>
            <person name="Ivanova N."/>
            <person name="Schaumberg A."/>
            <person name="Pati A."/>
            <person name="Liolios K."/>
            <person name="Nordberg H.P."/>
            <person name="Cantor M.N."/>
            <person name="Hua S.X."/>
            <person name="Woyke T."/>
        </authorList>
    </citation>
    <scope>NUCLEOTIDE SEQUENCE [LARGE SCALE GENOMIC DNA]</scope>
    <source>
        <strain evidence="1 2">DSM 43889</strain>
    </source>
</reference>
<proteinExistence type="predicted"/>
<protein>
    <recommendedName>
        <fullName evidence="3">SPOR domain-containing protein</fullName>
    </recommendedName>
</protein>
<dbReference type="EMBL" id="AUBJ02000001">
    <property type="protein sequence ID" value="MCP2331941.1"/>
    <property type="molecule type" value="Genomic_DNA"/>
</dbReference>
<dbReference type="Proteomes" id="UP000791080">
    <property type="component" value="Unassembled WGS sequence"/>
</dbReference>